<gene>
    <name evidence="1" type="ORF">GCM10009107_17300</name>
</gene>
<evidence type="ECO:0000313" key="1">
    <source>
        <dbReference type="EMBL" id="GAA0748160.1"/>
    </source>
</evidence>
<sequence>MSTDILFTPTRLRENTPLFEAPVAAFFGGGAEGHARFSLAHPLTQATETAAA</sequence>
<dbReference type="RefSeq" id="WP_170200766.1">
    <property type="nucleotide sequence ID" value="NZ_BAAAEW010000008.1"/>
</dbReference>
<accession>A0ABN1JWN9</accession>
<protein>
    <submittedName>
        <fullName evidence="1">Uncharacterized protein</fullName>
    </submittedName>
</protein>
<proteinExistence type="predicted"/>
<organism evidence="1 2">
    <name type="scientific">Ideonella azotifigens</name>
    <dbReference type="NCBI Taxonomy" id="513160"/>
    <lineage>
        <taxon>Bacteria</taxon>
        <taxon>Pseudomonadati</taxon>
        <taxon>Pseudomonadota</taxon>
        <taxon>Betaproteobacteria</taxon>
        <taxon>Burkholderiales</taxon>
        <taxon>Sphaerotilaceae</taxon>
        <taxon>Ideonella</taxon>
    </lineage>
</organism>
<dbReference type="Proteomes" id="UP001500279">
    <property type="component" value="Unassembled WGS sequence"/>
</dbReference>
<keyword evidence="2" id="KW-1185">Reference proteome</keyword>
<dbReference type="EMBL" id="BAAAEW010000008">
    <property type="protein sequence ID" value="GAA0748160.1"/>
    <property type="molecule type" value="Genomic_DNA"/>
</dbReference>
<name>A0ABN1JWN9_9BURK</name>
<evidence type="ECO:0000313" key="2">
    <source>
        <dbReference type="Proteomes" id="UP001500279"/>
    </source>
</evidence>
<reference evidence="1 2" key="1">
    <citation type="journal article" date="2019" name="Int. J. Syst. Evol. Microbiol.">
        <title>The Global Catalogue of Microorganisms (GCM) 10K type strain sequencing project: providing services to taxonomists for standard genome sequencing and annotation.</title>
        <authorList>
            <consortium name="The Broad Institute Genomics Platform"/>
            <consortium name="The Broad Institute Genome Sequencing Center for Infectious Disease"/>
            <person name="Wu L."/>
            <person name="Ma J."/>
        </authorList>
    </citation>
    <scope>NUCLEOTIDE SEQUENCE [LARGE SCALE GENOMIC DNA]</scope>
    <source>
        <strain evidence="1 2">JCM 15503</strain>
    </source>
</reference>
<comment type="caution">
    <text evidence="1">The sequence shown here is derived from an EMBL/GenBank/DDBJ whole genome shotgun (WGS) entry which is preliminary data.</text>
</comment>